<gene>
    <name evidence="2" type="ORF">ISP19_04945</name>
</gene>
<protein>
    <submittedName>
        <fullName evidence="2">DUF484 family protein</fullName>
    </submittedName>
</protein>
<keyword evidence="3" id="KW-1185">Reference proteome</keyword>
<dbReference type="InterPro" id="IPR007435">
    <property type="entry name" value="DUF484"/>
</dbReference>
<comment type="caution">
    <text evidence="2">The sequence shown here is derived from an EMBL/GenBank/DDBJ whole genome shotgun (WGS) entry which is preliminary data.</text>
</comment>
<dbReference type="Pfam" id="PF04340">
    <property type="entry name" value="DUF484"/>
    <property type="match status" value="1"/>
</dbReference>
<dbReference type="PANTHER" id="PTHR38765">
    <property type="entry name" value="DUF484 DOMAIN-CONTAINING PROTEIN"/>
    <property type="match status" value="1"/>
</dbReference>
<name>A0ABS2K325_9GAMM</name>
<dbReference type="RefSeq" id="WP_204680250.1">
    <property type="nucleotide sequence ID" value="NZ_BSNR01000011.1"/>
</dbReference>
<dbReference type="InterPro" id="IPR029016">
    <property type="entry name" value="GAF-like_dom_sf"/>
</dbReference>
<sequence length="227" mass="24739">MTNALLDDTIKASDVAAYLRQHPGFLSDYPELATLLTMPREQGAVASLAAYQLQTLRDKNGELEQKLAELKAIAAENERLMHRVHELNVAVLRANTPAIAARSVVARLAEDFGTDQIRLVLFGDLSLPPADWLLQEPGGRASMPEFVDFLAHHDPISGRLSAERLYRLFGQHAPEIRSAAVMPLGELGLLAIGSHDPDHFQPGMGTMFLKMISATVTAALARLRDGA</sequence>
<dbReference type="EMBL" id="JADIKE010000029">
    <property type="protein sequence ID" value="MBM7124718.1"/>
    <property type="molecule type" value="Genomic_DNA"/>
</dbReference>
<proteinExistence type="predicted"/>
<feature type="coiled-coil region" evidence="1">
    <location>
        <begin position="53"/>
        <end position="83"/>
    </location>
</feature>
<evidence type="ECO:0000313" key="2">
    <source>
        <dbReference type="EMBL" id="MBM7124718.1"/>
    </source>
</evidence>
<reference evidence="2" key="1">
    <citation type="submission" date="2020-10" db="EMBL/GenBank/DDBJ databases">
        <title>Phylogeny of dyella-like bacteria.</title>
        <authorList>
            <person name="Fu J."/>
        </authorList>
    </citation>
    <scope>NUCLEOTIDE SEQUENCE</scope>
    <source>
        <strain evidence="2">DHOC52</strain>
    </source>
</reference>
<dbReference type="Gene3D" id="3.30.450.40">
    <property type="match status" value="1"/>
</dbReference>
<evidence type="ECO:0000256" key="1">
    <source>
        <dbReference type="SAM" id="Coils"/>
    </source>
</evidence>
<dbReference type="PANTHER" id="PTHR38765:SF1">
    <property type="entry name" value="DUF484 DOMAIN-CONTAINING PROTEIN"/>
    <property type="match status" value="1"/>
</dbReference>
<keyword evidence="1" id="KW-0175">Coiled coil</keyword>
<dbReference type="Proteomes" id="UP001430149">
    <property type="component" value="Unassembled WGS sequence"/>
</dbReference>
<accession>A0ABS2K325</accession>
<evidence type="ECO:0000313" key="3">
    <source>
        <dbReference type="Proteomes" id="UP001430149"/>
    </source>
</evidence>
<organism evidence="2 3">
    <name type="scientific">Dyella flava</name>
    <dbReference type="NCBI Taxonomy" id="1920170"/>
    <lineage>
        <taxon>Bacteria</taxon>
        <taxon>Pseudomonadati</taxon>
        <taxon>Pseudomonadota</taxon>
        <taxon>Gammaproteobacteria</taxon>
        <taxon>Lysobacterales</taxon>
        <taxon>Rhodanobacteraceae</taxon>
        <taxon>Dyella</taxon>
    </lineage>
</organism>